<dbReference type="AlphaFoldDB" id="A0A2W5V3F7"/>
<comment type="caution">
    <text evidence="6">The sequence shown here is derived from an EMBL/GenBank/DDBJ whole genome shotgun (WGS) entry which is preliminary data.</text>
</comment>
<evidence type="ECO:0000259" key="4">
    <source>
        <dbReference type="PROSITE" id="PS51077"/>
    </source>
</evidence>
<dbReference type="PROSITE" id="PS51077">
    <property type="entry name" value="HTH_ICLR"/>
    <property type="match status" value="1"/>
</dbReference>
<dbReference type="InterPro" id="IPR029016">
    <property type="entry name" value="GAF-like_dom_sf"/>
</dbReference>
<name>A0A2W5V3F7_9CAUL</name>
<dbReference type="SUPFAM" id="SSF55781">
    <property type="entry name" value="GAF domain-like"/>
    <property type="match status" value="1"/>
</dbReference>
<feature type="domain" description="HTH iclR-type" evidence="4">
    <location>
        <begin position="8"/>
        <end position="70"/>
    </location>
</feature>
<protein>
    <submittedName>
        <fullName evidence="6">IclR family transcriptional regulator</fullName>
    </submittedName>
</protein>
<dbReference type="PANTHER" id="PTHR30136">
    <property type="entry name" value="HELIX-TURN-HELIX TRANSCRIPTIONAL REGULATOR, ICLR FAMILY"/>
    <property type="match status" value="1"/>
</dbReference>
<dbReference type="PANTHER" id="PTHR30136:SF7">
    <property type="entry name" value="HTH-TYPE TRANSCRIPTIONAL REGULATOR KDGR-RELATED"/>
    <property type="match status" value="1"/>
</dbReference>
<evidence type="ECO:0000313" key="6">
    <source>
        <dbReference type="EMBL" id="PZR33297.1"/>
    </source>
</evidence>
<dbReference type="Gene3D" id="1.10.10.10">
    <property type="entry name" value="Winged helix-like DNA-binding domain superfamily/Winged helix DNA-binding domain"/>
    <property type="match status" value="1"/>
</dbReference>
<evidence type="ECO:0000313" key="7">
    <source>
        <dbReference type="Proteomes" id="UP000249393"/>
    </source>
</evidence>
<dbReference type="InterPro" id="IPR036390">
    <property type="entry name" value="WH_DNA-bd_sf"/>
</dbReference>
<accession>A0A2W5V3F7</accession>
<feature type="domain" description="IclR-ED" evidence="5">
    <location>
        <begin position="71"/>
        <end position="248"/>
    </location>
</feature>
<dbReference type="SMART" id="SM00346">
    <property type="entry name" value="HTH_ICLR"/>
    <property type="match status" value="1"/>
</dbReference>
<evidence type="ECO:0000256" key="1">
    <source>
        <dbReference type="ARBA" id="ARBA00023015"/>
    </source>
</evidence>
<organism evidence="6 7">
    <name type="scientific">Caulobacter segnis</name>
    <dbReference type="NCBI Taxonomy" id="88688"/>
    <lineage>
        <taxon>Bacteria</taxon>
        <taxon>Pseudomonadati</taxon>
        <taxon>Pseudomonadota</taxon>
        <taxon>Alphaproteobacteria</taxon>
        <taxon>Caulobacterales</taxon>
        <taxon>Caulobacteraceae</taxon>
        <taxon>Caulobacter</taxon>
    </lineage>
</organism>
<sequence length="250" mass="27088">MTERKYTAPALEKGLDILDLLAQHGQAMTLSQISVALGRSVGELFRMIHVLEFKGFIEATPSGDGYQLTNRLFTLGMARAPVKNLLEAALPPMRDLAADVEQSCHLAIASRDEIVVVARIENPGYFGYSVRTGHRRPIVEASSGMVLYAFQPEAIQTRWHGEIFSGVDEAARTRFLADAAQVAKQGYWRAESDLTPGVVDISAPVIVDGAAVAALTMPYMARKGARPVDAAIEHLRATARLISSEILGVS</sequence>
<dbReference type="SUPFAM" id="SSF46785">
    <property type="entry name" value="Winged helix' DNA-binding domain"/>
    <property type="match status" value="1"/>
</dbReference>
<dbReference type="Pfam" id="PF01614">
    <property type="entry name" value="IclR_C"/>
    <property type="match status" value="1"/>
</dbReference>
<dbReference type="InterPro" id="IPR005471">
    <property type="entry name" value="Tscrpt_reg_IclR_N"/>
</dbReference>
<dbReference type="Gene3D" id="3.30.450.40">
    <property type="match status" value="1"/>
</dbReference>
<keyword evidence="3" id="KW-0804">Transcription</keyword>
<gene>
    <name evidence="6" type="ORF">DI526_13975</name>
</gene>
<dbReference type="Pfam" id="PF09339">
    <property type="entry name" value="HTH_IclR"/>
    <property type="match status" value="1"/>
</dbReference>
<dbReference type="InterPro" id="IPR014757">
    <property type="entry name" value="Tscrpt_reg_IclR_C"/>
</dbReference>
<dbReference type="PROSITE" id="PS51078">
    <property type="entry name" value="ICLR_ED"/>
    <property type="match status" value="1"/>
</dbReference>
<dbReference type="EMBL" id="QFQZ01000044">
    <property type="protein sequence ID" value="PZR33297.1"/>
    <property type="molecule type" value="Genomic_DNA"/>
</dbReference>
<reference evidence="6 7" key="1">
    <citation type="submission" date="2017-08" db="EMBL/GenBank/DDBJ databases">
        <title>Infants hospitalized years apart are colonized by the same room-sourced microbial strains.</title>
        <authorList>
            <person name="Brooks B."/>
            <person name="Olm M.R."/>
            <person name="Firek B.A."/>
            <person name="Baker R."/>
            <person name="Thomas B.C."/>
            <person name="Morowitz M.J."/>
            <person name="Banfield J.F."/>
        </authorList>
    </citation>
    <scope>NUCLEOTIDE SEQUENCE [LARGE SCALE GENOMIC DNA]</scope>
    <source>
        <strain evidence="6">S2_003_000_R2_4</strain>
    </source>
</reference>
<dbReference type="GO" id="GO:0045892">
    <property type="term" value="P:negative regulation of DNA-templated transcription"/>
    <property type="evidence" value="ECO:0007669"/>
    <property type="project" value="TreeGrafter"/>
</dbReference>
<dbReference type="GO" id="GO:0003700">
    <property type="term" value="F:DNA-binding transcription factor activity"/>
    <property type="evidence" value="ECO:0007669"/>
    <property type="project" value="TreeGrafter"/>
</dbReference>
<dbReference type="Proteomes" id="UP000249393">
    <property type="component" value="Unassembled WGS sequence"/>
</dbReference>
<dbReference type="InterPro" id="IPR050707">
    <property type="entry name" value="HTH_MetabolicPath_Reg"/>
</dbReference>
<keyword evidence="2" id="KW-0238">DNA-binding</keyword>
<evidence type="ECO:0000259" key="5">
    <source>
        <dbReference type="PROSITE" id="PS51078"/>
    </source>
</evidence>
<dbReference type="RefSeq" id="WP_304279086.1">
    <property type="nucleotide sequence ID" value="NZ_QFQZ01000044.1"/>
</dbReference>
<dbReference type="InterPro" id="IPR036388">
    <property type="entry name" value="WH-like_DNA-bd_sf"/>
</dbReference>
<proteinExistence type="predicted"/>
<evidence type="ECO:0000256" key="3">
    <source>
        <dbReference type="ARBA" id="ARBA00023163"/>
    </source>
</evidence>
<dbReference type="GO" id="GO:0003677">
    <property type="term" value="F:DNA binding"/>
    <property type="evidence" value="ECO:0007669"/>
    <property type="project" value="UniProtKB-KW"/>
</dbReference>
<keyword evidence="1" id="KW-0805">Transcription regulation</keyword>
<evidence type="ECO:0000256" key="2">
    <source>
        <dbReference type="ARBA" id="ARBA00023125"/>
    </source>
</evidence>